<dbReference type="InterPro" id="IPR006528">
    <property type="entry name" value="Phage_head_morphogenesis_dom"/>
</dbReference>
<sequence>MAKSEPRYDAGYPLAIESVYAQRLGDNAQQIGKWVRDACLKTYRAIGKSGAVTNTDAADGKDVSVDDLLGEVVAAVTVKKVRVYLRQQMGRNFSKLTRAKQESIIKAVAMEIAPDSALFLRAVPALLKDGEFGAVPAYAASEVRRQSALSLAKAVAKANNTSPDTYIRAINRAADDVQSAIFNGKFGLTDEYYASYYQRFRVDGASLIDLKTGLPATADTAGAVSKSLVSLTDTMREASVAPSLVAMDAASTQLTNSAVDDFRLIVKAAANVDLAPGITLPHESMAELISVDIYDGDEKLLQQTSDWLENSMGKMQDVTEDAMQRGIKVMQQGLREGRGVDYIADKLSTEMEIPYRRARNVARNEIGNQAWNLEEANARVAGMKYYRWRGMLDEHERKLHVVREGKACTPTRPPQDGNPGQPQGCRCFPEWLFSESDVEEAEKEIAARNTSQS</sequence>
<dbReference type="Proteomes" id="UP001058317">
    <property type="component" value="Chromosome"/>
</dbReference>
<organism evidence="2 3">
    <name type="scientific">Citrobacter braakii</name>
    <dbReference type="NCBI Taxonomy" id="57706"/>
    <lineage>
        <taxon>Bacteria</taxon>
        <taxon>Pseudomonadati</taxon>
        <taxon>Pseudomonadota</taxon>
        <taxon>Gammaproteobacteria</taxon>
        <taxon>Enterobacterales</taxon>
        <taxon>Enterobacteriaceae</taxon>
        <taxon>Citrobacter</taxon>
        <taxon>Citrobacter freundii complex</taxon>
    </lineage>
</organism>
<gene>
    <name evidence="2" type="ORF">KAM621c_24110</name>
</gene>
<evidence type="ECO:0000259" key="1">
    <source>
        <dbReference type="Pfam" id="PF04233"/>
    </source>
</evidence>
<dbReference type="EMBL" id="AP026382">
    <property type="protein sequence ID" value="BDN97306.1"/>
    <property type="molecule type" value="Genomic_DNA"/>
</dbReference>
<name>A0AAD1L4K5_CITBR</name>
<evidence type="ECO:0000313" key="3">
    <source>
        <dbReference type="Proteomes" id="UP001058317"/>
    </source>
</evidence>
<dbReference type="RefSeq" id="WP_326978165.1">
    <property type="nucleotide sequence ID" value="NZ_AP026382.1"/>
</dbReference>
<proteinExistence type="predicted"/>
<evidence type="ECO:0000313" key="2">
    <source>
        <dbReference type="EMBL" id="BDN97306.1"/>
    </source>
</evidence>
<accession>A0AAD1L4K5</accession>
<dbReference type="Pfam" id="PF04233">
    <property type="entry name" value="Phage_Mu_F"/>
    <property type="match status" value="1"/>
</dbReference>
<dbReference type="AlphaFoldDB" id="A0AAD1L4K5"/>
<reference evidence="2" key="1">
    <citation type="submission" date="2022-07" db="EMBL/GenBank/DDBJ databases">
        <title>Complete genome sequence of carbapenem-resistant Citrobacter spp. in Japan.</title>
        <authorList>
            <person name="Maehana S."/>
            <person name="Suzuki M."/>
            <person name="Kitasato H."/>
        </authorList>
    </citation>
    <scope>NUCLEOTIDE SEQUENCE</scope>
    <source>
        <strain evidence="2">KAM621</strain>
    </source>
</reference>
<protein>
    <recommendedName>
        <fullName evidence="1">Phage head morphogenesis domain-containing protein</fullName>
    </recommendedName>
</protein>
<feature type="domain" description="Phage head morphogenesis" evidence="1">
    <location>
        <begin position="329"/>
        <end position="427"/>
    </location>
</feature>